<reference evidence="2 3" key="1">
    <citation type="submission" date="2016-10" db="EMBL/GenBank/DDBJ databases">
        <authorList>
            <person name="de Groot N.N."/>
        </authorList>
    </citation>
    <scope>NUCLEOTIDE SEQUENCE [LARGE SCALE GENOMIC DNA]</scope>
    <source>
        <strain evidence="2 3">DSM 22024</strain>
    </source>
</reference>
<proteinExistence type="predicted"/>
<dbReference type="EMBL" id="LT629732">
    <property type="protein sequence ID" value="SDR70407.1"/>
    <property type="molecule type" value="Genomic_DNA"/>
</dbReference>
<dbReference type="Proteomes" id="UP000198983">
    <property type="component" value="Chromosome I"/>
</dbReference>
<evidence type="ECO:0000313" key="3">
    <source>
        <dbReference type="Proteomes" id="UP000198983"/>
    </source>
</evidence>
<dbReference type="SUPFAM" id="SSF159941">
    <property type="entry name" value="MM3350-like"/>
    <property type="match status" value="1"/>
</dbReference>
<dbReference type="RefSeq" id="WP_092649617.1">
    <property type="nucleotide sequence ID" value="NZ_LT629732.1"/>
</dbReference>
<dbReference type="Pfam" id="PF07929">
    <property type="entry name" value="PRiA4_ORF3"/>
    <property type="match status" value="1"/>
</dbReference>
<gene>
    <name evidence="2" type="ORF">SAMN04489717_0162</name>
</gene>
<organism evidence="2 3">
    <name type="scientific">Actinopolymorpha singaporensis</name>
    <dbReference type="NCBI Taxonomy" id="117157"/>
    <lineage>
        <taxon>Bacteria</taxon>
        <taxon>Bacillati</taxon>
        <taxon>Actinomycetota</taxon>
        <taxon>Actinomycetes</taxon>
        <taxon>Propionibacteriales</taxon>
        <taxon>Actinopolymorphaceae</taxon>
        <taxon>Actinopolymorpha</taxon>
    </lineage>
</organism>
<accession>A0A1H1L7K5</accession>
<dbReference type="AlphaFoldDB" id="A0A1H1L7K5"/>
<feature type="domain" description="Plasmid pRiA4b Orf3-like" evidence="1">
    <location>
        <begin position="28"/>
        <end position="114"/>
    </location>
</feature>
<evidence type="ECO:0000313" key="2">
    <source>
        <dbReference type="EMBL" id="SDR70407.1"/>
    </source>
</evidence>
<protein>
    <submittedName>
        <fullName evidence="2">PRiA4b ORF-3-like protein</fullName>
    </submittedName>
</protein>
<dbReference type="Gene3D" id="3.10.290.30">
    <property type="entry name" value="MM3350-like"/>
    <property type="match status" value="1"/>
</dbReference>
<evidence type="ECO:0000259" key="1">
    <source>
        <dbReference type="Pfam" id="PF07929"/>
    </source>
</evidence>
<dbReference type="OrthoDB" id="9816539at2"/>
<sequence length="182" mass="20392">MARTWLSVRVELVGGRGTDLWPRPGRIFAAARSHSFGQLADAINLAFARWDLAHLDVFTLADRTEITALDRWDGEAPDGSLDSHRTKLSRLSPGEQFAYVFDLGDNWAHLCTVTTGRIDPLDQLGVVPTEPVPYFGWGDLPDQYGRRWDGDDGDLPAPKQPAQLLAELPPILPWWGPHERRD</sequence>
<dbReference type="InterPro" id="IPR012912">
    <property type="entry name" value="Plasmid_pRiA4b_Orf3-like"/>
</dbReference>
<keyword evidence="3" id="KW-1185">Reference proteome</keyword>
<dbReference type="STRING" id="117157.SAMN04489717_0162"/>
<name>A0A1H1L7K5_9ACTN</name>
<dbReference type="InterPro" id="IPR024047">
    <property type="entry name" value="MM3350-like_sf"/>
</dbReference>